<evidence type="ECO:0000313" key="4">
    <source>
        <dbReference type="EMBL" id="CBJ26572.1"/>
    </source>
</evidence>
<gene>
    <name evidence="4" type="ORF">Esi_0035_0037</name>
</gene>
<evidence type="ECO:0000256" key="1">
    <source>
        <dbReference type="ARBA" id="ARBA00007129"/>
    </source>
</evidence>
<dbReference type="AlphaFoldDB" id="D7FYT0"/>
<comment type="similarity">
    <text evidence="1">Belongs to the TUB family.</text>
</comment>
<feature type="region of interest" description="Disordered" evidence="2">
    <location>
        <begin position="1"/>
        <end position="187"/>
    </location>
</feature>
<dbReference type="PANTHER" id="PTHR16517">
    <property type="entry name" value="TUBBY-RELATED"/>
    <property type="match status" value="1"/>
</dbReference>
<protein>
    <recommendedName>
        <fullName evidence="3">Tubby C-terminal domain-containing protein</fullName>
    </recommendedName>
</protein>
<evidence type="ECO:0000256" key="2">
    <source>
        <dbReference type="SAM" id="MobiDB-lite"/>
    </source>
</evidence>
<keyword evidence="5" id="KW-1185">Reference proteome</keyword>
<proteinExistence type="inferred from homology"/>
<feature type="compositionally biased region" description="Polar residues" evidence="2">
    <location>
        <begin position="71"/>
        <end position="87"/>
    </location>
</feature>
<dbReference type="PANTHER" id="PTHR16517:SF7">
    <property type="entry name" value="PROTEIN KING TUBBY"/>
    <property type="match status" value="1"/>
</dbReference>
<dbReference type="Proteomes" id="UP000002630">
    <property type="component" value="Linkage Group LG33"/>
</dbReference>
<evidence type="ECO:0000259" key="3">
    <source>
        <dbReference type="Pfam" id="PF01167"/>
    </source>
</evidence>
<dbReference type="Gene3D" id="3.20.90.10">
    <property type="entry name" value="Tubby Protein, Chain A"/>
    <property type="match status" value="1"/>
</dbReference>
<sequence>MPRLGILEDSDSRSRTQECGGSPEKPKSNTGESRRGRKNRRSRRKRAEQDDSEAEGYGWSGNKYSWDSADVDSTGSSSDQQELTKLNPNGGDGKQRPKLQPLGTCTDSNEDEDRATHTTSGDNNTAAAAPEKLFRSPPDRTRGKLDDSGAWGSDREQDGAIQKMAGSSGSGHGLTQPSMNSDVKSLPQTTVNRAEVAVGKPIRGARWGESIGVRSAVFDSSTIPTKRVDLKRFVSGPLNSGPGTVLRCFIERDRSGTHKFSPVFSMYADLGDGSGRMLLAARKLLASKTAYYTICTRQEDLFKDNGKRGGNSFLAKLRASSVAHTEYALYDRGDNPAVAASETSLDSGAEAKPKSMRNPIDLARSKTLRNQERHGQGEVRRELGVIIYNFDKKEQRTGKRRMEVAIPQLEQEGDSWKPVSWQPSDTKESMINNFGRLRYQGAQNFLQDDRLLIFHQRESRYDPLSSCLVDYRGRATAPSVKNFQLLKSPPEDNVKRARYFSEGGGKNDVESDDIPRPVFLQMGKVGKDCFNVDLEWPLSVLQGFAICLSRFDAQAQF</sequence>
<feature type="compositionally biased region" description="Basic residues" evidence="2">
    <location>
        <begin position="35"/>
        <end position="46"/>
    </location>
</feature>
<evidence type="ECO:0000313" key="5">
    <source>
        <dbReference type="Proteomes" id="UP000002630"/>
    </source>
</evidence>
<dbReference type="STRING" id="2880.D7FYT0"/>
<organism evidence="4 5">
    <name type="scientific">Ectocarpus siliculosus</name>
    <name type="common">Brown alga</name>
    <name type="synonym">Conferva siliculosa</name>
    <dbReference type="NCBI Taxonomy" id="2880"/>
    <lineage>
        <taxon>Eukaryota</taxon>
        <taxon>Sar</taxon>
        <taxon>Stramenopiles</taxon>
        <taxon>Ochrophyta</taxon>
        <taxon>PX clade</taxon>
        <taxon>Phaeophyceae</taxon>
        <taxon>Ectocarpales</taxon>
        <taxon>Ectocarpaceae</taxon>
        <taxon>Ectocarpus</taxon>
    </lineage>
</organism>
<dbReference type="Pfam" id="PF01167">
    <property type="entry name" value="Tub"/>
    <property type="match status" value="1"/>
</dbReference>
<dbReference type="eggNOG" id="KOG2502">
    <property type="taxonomic scope" value="Eukaryota"/>
</dbReference>
<feature type="compositionally biased region" description="Polar residues" evidence="2">
    <location>
        <begin position="117"/>
        <end position="126"/>
    </location>
</feature>
<dbReference type="InterPro" id="IPR025659">
    <property type="entry name" value="Tubby-like_C"/>
</dbReference>
<name>D7FYT0_ECTSI</name>
<dbReference type="OrthoDB" id="8775810at2759"/>
<dbReference type="InterPro" id="IPR000007">
    <property type="entry name" value="Tubby_C"/>
</dbReference>
<dbReference type="EMBL" id="FN648542">
    <property type="protein sequence ID" value="CBJ26572.1"/>
    <property type="molecule type" value="Genomic_DNA"/>
</dbReference>
<feature type="compositionally biased region" description="Basic and acidic residues" evidence="2">
    <location>
        <begin position="132"/>
        <end position="158"/>
    </location>
</feature>
<dbReference type="PRINTS" id="PR01573">
    <property type="entry name" value="SUPERTUBBY"/>
</dbReference>
<feature type="domain" description="Tubby C-terminal" evidence="3">
    <location>
        <begin position="244"/>
        <end position="552"/>
    </location>
</feature>
<reference evidence="4 5" key="1">
    <citation type="journal article" date="2010" name="Nature">
        <title>The Ectocarpus genome and the independent evolution of multicellularity in brown algae.</title>
        <authorList>
            <person name="Cock J.M."/>
            <person name="Sterck L."/>
            <person name="Rouze P."/>
            <person name="Scornet D."/>
            <person name="Allen A.E."/>
            <person name="Amoutzias G."/>
            <person name="Anthouard V."/>
            <person name="Artiguenave F."/>
            <person name="Aury J.M."/>
            <person name="Badger J.H."/>
            <person name="Beszteri B."/>
            <person name="Billiau K."/>
            <person name="Bonnet E."/>
            <person name="Bothwell J.H."/>
            <person name="Bowler C."/>
            <person name="Boyen C."/>
            <person name="Brownlee C."/>
            <person name="Carrano C.J."/>
            <person name="Charrier B."/>
            <person name="Cho G.Y."/>
            <person name="Coelho S.M."/>
            <person name="Collen J."/>
            <person name="Corre E."/>
            <person name="Da Silva C."/>
            <person name="Delage L."/>
            <person name="Delaroque N."/>
            <person name="Dittami S.M."/>
            <person name="Doulbeau S."/>
            <person name="Elias M."/>
            <person name="Farnham G."/>
            <person name="Gachon C.M."/>
            <person name="Gschloessl B."/>
            <person name="Heesch S."/>
            <person name="Jabbari K."/>
            <person name="Jubin C."/>
            <person name="Kawai H."/>
            <person name="Kimura K."/>
            <person name="Kloareg B."/>
            <person name="Kupper F.C."/>
            <person name="Lang D."/>
            <person name="Le Bail A."/>
            <person name="Leblanc C."/>
            <person name="Lerouge P."/>
            <person name="Lohr M."/>
            <person name="Lopez P.J."/>
            <person name="Martens C."/>
            <person name="Maumus F."/>
            <person name="Michel G."/>
            <person name="Miranda-Saavedra D."/>
            <person name="Morales J."/>
            <person name="Moreau H."/>
            <person name="Motomura T."/>
            <person name="Nagasato C."/>
            <person name="Napoli C.A."/>
            <person name="Nelson D.R."/>
            <person name="Nyvall-Collen P."/>
            <person name="Peters A.F."/>
            <person name="Pommier C."/>
            <person name="Potin P."/>
            <person name="Poulain J."/>
            <person name="Quesneville H."/>
            <person name="Read B."/>
            <person name="Rensing S.A."/>
            <person name="Ritter A."/>
            <person name="Rousvoal S."/>
            <person name="Samanta M."/>
            <person name="Samson G."/>
            <person name="Schroeder D.C."/>
            <person name="Segurens B."/>
            <person name="Strittmatter M."/>
            <person name="Tonon T."/>
            <person name="Tregear J.W."/>
            <person name="Valentin K."/>
            <person name="von Dassow P."/>
            <person name="Yamagishi T."/>
            <person name="Van de Peer Y."/>
            <person name="Wincker P."/>
        </authorList>
    </citation>
    <scope>NUCLEOTIDE SEQUENCE [LARGE SCALE GENOMIC DNA]</scope>
    <source>
        <strain evidence="5">Ec32 / CCAP1310/4</strain>
    </source>
</reference>
<accession>D7FYT0</accession>
<dbReference type="InParanoid" id="D7FYT0"/>
<feature type="compositionally biased region" description="Polar residues" evidence="2">
    <location>
        <begin position="173"/>
        <end position="187"/>
    </location>
</feature>
<dbReference type="EMBL" id="FN649758">
    <property type="protein sequence ID" value="CBJ26572.1"/>
    <property type="molecule type" value="Genomic_DNA"/>
</dbReference>
<dbReference type="SUPFAM" id="SSF54518">
    <property type="entry name" value="Tubby C-terminal domain-like"/>
    <property type="match status" value="1"/>
</dbReference>